<dbReference type="Pfam" id="PF07992">
    <property type="entry name" value="Pyr_redox_2"/>
    <property type="match status" value="1"/>
</dbReference>
<comment type="caution">
    <text evidence="7">The sequence shown here is derived from an EMBL/GenBank/DDBJ whole genome shotgun (WGS) entry which is preliminary data.</text>
</comment>
<dbReference type="InterPro" id="IPR028202">
    <property type="entry name" value="Reductase_C"/>
</dbReference>
<dbReference type="RefSeq" id="WP_085912764.1">
    <property type="nucleotide sequence ID" value="NZ_AP018920.1"/>
</dbReference>
<name>A0A1Y2N1F0_PSEAH</name>
<dbReference type="AlphaFoldDB" id="A0A1Y2N1F0"/>
<dbReference type="OrthoDB" id="4475657at2"/>
<dbReference type="Gene3D" id="3.50.50.60">
    <property type="entry name" value="FAD/NAD(P)-binding domain"/>
    <property type="match status" value="2"/>
</dbReference>
<dbReference type="STRING" id="2074.BG845_02506"/>
<dbReference type="InterPro" id="IPR036188">
    <property type="entry name" value="FAD/NAD-bd_sf"/>
</dbReference>
<dbReference type="GO" id="GO:0016651">
    <property type="term" value="F:oxidoreductase activity, acting on NAD(P)H"/>
    <property type="evidence" value="ECO:0007669"/>
    <property type="project" value="TreeGrafter"/>
</dbReference>
<evidence type="ECO:0000259" key="5">
    <source>
        <dbReference type="Pfam" id="PF07992"/>
    </source>
</evidence>
<keyword evidence="4 7" id="KW-0560">Oxidoreductase</keyword>
<feature type="domain" description="FAD/NAD(P)-binding" evidence="5">
    <location>
        <begin position="7"/>
        <end position="301"/>
    </location>
</feature>
<keyword evidence="3" id="KW-0274">FAD</keyword>
<dbReference type="PRINTS" id="PR00469">
    <property type="entry name" value="PNDRDTASEII"/>
</dbReference>
<gene>
    <name evidence="7" type="primary">thcD</name>
    <name evidence="7" type="ORF">BG845_02506</name>
</gene>
<dbReference type="EC" id="1.18.1.-" evidence="7"/>
<dbReference type="SUPFAM" id="SSF55424">
    <property type="entry name" value="FAD/NAD-linked reductases, dimerisation (C-terminal) domain"/>
    <property type="match status" value="1"/>
</dbReference>
<dbReference type="PANTHER" id="PTHR43557">
    <property type="entry name" value="APOPTOSIS-INDUCING FACTOR 1"/>
    <property type="match status" value="1"/>
</dbReference>
<dbReference type="Pfam" id="PF14759">
    <property type="entry name" value="Reductase_C"/>
    <property type="match status" value="1"/>
</dbReference>
<dbReference type="Proteomes" id="UP000194360">
    <property type="component" value="Unassembled WGS sequence"/>
</dbReference>
<dbReference type="PANTHER" id="PTHR43557:SF2">
    <property type="entry name" value="RIESKE DOMAIN-CONTAINING PROTEIN-RELATED"/>
    <property type="match status" value="1"/>
</dbReference>
<evidence type="ECO:0000256" key="3">
    <source>
        <dbReference type="ARBA" id="ARBA00022827"/>
    </source>
</evidence>
<dbReference type="InterPro" id="IPR023753">
    <property type="entry name" value="FAD/NAD-binding_dom"/>
</dbReference>
<evidence type="ECO:0000313" key="7">
    <source>
        <dbReference type="EMBL" id="OSY40748.1"/>
    </source>
</evidence>
<evidence type="ECO:0000256" key="4">
    <source>
        <dbReference type="ARBA" id="ARBA00023002"/>
    </source>
</evidence>
<dbReference type="GO" id="GO:0005737">
    <property type="term" value="C:cytoplasm"/>
    <property type="evidence" value="ECO:0007669"/>
    <property type="project" value="TreeGrafter"/>
</dbReference>
<dbReference type="PRINTS" id="PR00368">
    <property type="entry name" value="FADPNR"/>
</dbReference>
<protein>
    <submittedName>
        <fullName evidence="7">Rhodocoxin reductase</fullName>
        <ecNumber evidence="7">1.18.1.-</ecNumber>
    </submittedName>
</protein>
<feature type="domain" description="Reductase C-terminal" evidence="6">
    <location>
        <begin position="320"/>
        <end position="403"/>
    </location>
</feature>
<evidence type="ECO:0000256" key="1">
    <source>
        <dbReference type="ARBA" id="ARBA00001974"/>
    </source>
</evidence>
<dbReference type="Gene3D" id="3.30.390.30">
    <property type="match status" value="1"/>
</dbReference>
<dbReference type="InterPro" id="IPR016156">
    <property type="entry name" value="FAD/NAD-linked_Rdtase_dimer_sf"/>
</dbReference>
<dbReference type="InterPro" id="IPR050446">
    <property type="entry name" value="FAD-oxidoreductase/Apoptosis"/>
</dbReference>
<evidence type="ECO:0000256" key="2">
    <source>
        <dbReference type="ARBA" id="ARBA00022630"/>
    </source>
</evidence>
<evidence type="ECO:0000259" key="6">
    <source>
        <dbReference type="Pfam" id="PF14759"/>
    </source>
</evidence>
<organism evidence="7 8">
    <name type="scientific">Pseudonocardia autotrophica</name>
    <name type="common">Amycolata autotrophica</name>
    <name type="synonym">Nocardia autotrophica</name>
    <dbReference type="NCBI Taxonomy" id="2074"/>
    <lineage>
        <taxon>Bacteria</taxon>
        <taxon>Bacillati</taxon>
        <taxon>Actinomycetota</taxon>
        <taxon>Actinomycetes</taxon>
        <taxon>Pseudonocardiales</taxon>
        <taxon>Pseudonocardiaceae</taxon>
        <taxon>Pseudonocardia</taxon>
    </lineage>
</organism>
<keyword evidence="2" id="KW-0285">Flavoprotein</keyword>
<dbReference type="SUPFAM" id="SSF51905">
    <property type="entry name" value="FAD/NAD(P)-binding domain"/>
    <property type="match status" value="1"/>
</dbReference>
<sequence>MIDDSVRVAVVGAGHGGTTVAALLRQHGFGGPVTLVGAEPHPPYHRPPLSKSAGGALEPLRPEAFYAEQRIGLTLGATVRALDARESVLLLDDGSRLVSDVVVLALGARPRRLQVPGADLPGVHTLRTVDDARALTGELGPGRSLVVVGGGYIGLEIASTARRLGAEVTVVEVAERVLGRSAGAELADRLTARHRAQGTRILTGTAVAGLTPAPDGRVGAVVLDSGRSLPCDVVLVGIGAQPCDELARSAGLECDGGVLVDERGRTSAPGVWAVGDMTRRPLAGRSGRFRLESIPSAGEQAKQVVADLLGLPAPAPEVPWFWSDQFDLKLKIAGLVGLGETTVVRGDLDGGRFAVFHLDGAGRVVAVETVNSPGEFMAGKKWMAAGSVVRPDALADASAPLRESIVEGAT</sequence>
<accession>A0A1Y2N1F0</accession>
<keyword evidence="8" id="KW-1185">Reference proteome</keyword>
<comment type="cofactor">
    <cofactor evidence="1">
        <name>FAD</name>
        <dbReference type="ChEBI" id="CHEBI:57692"/>
    </cofactor>
</comment>
<reference evidence="7 8" key="1">
    <citation type="submission" date="2016-09" db="EMBL/GenBank/DDBJ databases">
        <title>Pseudonocardia autotrophica DSM535, a candidate organism with high potential of specific P450 cytochromes.</title>
        <authorList>
            <person name="Grumaz C."/>
            <person name="Vainshtein Y."/>
            <person name="Kirstahler P."/>
            <person name="Sohn K."/>
        </authorList>
    </citation>
    <scope>NUCLEOTIDE SEQUENCE [LARGE SCALE GENOMIC DNA]</scope>
    <source>
        <strain evidence="7 8">DSM 535</strain>
    </source>
</reference>
<evidence type="ECO:0000313" key="8">
    <source>
        <dbReference type="Proteomes" id="UP000194360"/>
    </source>
</evidence>
<proteinExistence type="predicted"/>
<dbReference type="EMBL" id="MIGB01000011">
    <property type="protein sequence ID" value="OSY40748.1"/>
    <property type="molecule type" value="Genomic_DNA"/>
</dbReference>